<keyword evidence="14" id="KW-1185">Reference proteome</keyword>
<keyword evidence="11" id="KW-0472">Membrane</keyword>
<evidence type="ECO:0000256" key="8">
    <source>
        <dbReference type="ARBA" id="ARBA00022792"/>
    </source>
</evidence>
<evidence type="ECO:0000256" key="6">
    <source>
        <dbReference type="ARBA" id="ARBA00022448"/>
    </source>
</evidence>
<dbReference type="OMA" id="YRDSCAN"/>
<evidence type="ECO:0000256" key="3">
    <source>
        <dbReference type="ARBA" id="ARBA00004637"/>
    </source>
</evidence>
<keyword evidence="7" id="KW-0679">Respiratory chain</keyword>
<dbReference type="GO" id="GO:0005758">
    <property type="term" value="C:mitochondrial intermembrane space"/>
    <property type="evidence" value="ECO:0007669"/>
    <property type="project" value="UniProtKB-SubCell"/>
</dbReference>
<keyword evidence="10" id="KW-0496">Mitochondrion</keyword>
<dbReference type="Pfam" id="PF05676">
    <property type="entry name" value="NDUF_B7"/>
    <property type="match status" value="1"/>
</dbReference>
<dbReference type="PANTHER" id="PTHR20900:SF0">
    <property type="entry name" value="NADH DEHYDROGENASE [UBIQUINONE] 1 BETA SUBCOMPLEX SUBUNIT 7"/>
    <property type="match status" value="1"/>
</dbReference>
<keyword evidence="6" id="KW-0813">Transport</keyword>
<evidence type="ECO:0000256" key="10">
    <source>
        <dbReference type="ARBA" id="ARBA00023128"/>
    </source>
</evidence>
<evidence type="ECO:0000256" key="12">
    <source>
        <dbReference type="ARBA" id="ARBA00023157"/>
    </source>
</evidence>
<evidence type="ECO:0000256" key="1">
    <source>
        <dbReference type="ARBA" id="ARBA00003195"/>
    </source>
</evidence>
<dbReference type="Proteomes" id="UP000022910">
    <property type="component" value="Unassembled WGS sequence"/>
</dbReference>
<comment type="similarity">
    <text evidence="4">Belongs to the complex I NDUFB7 subunit family.</text>
</comment>
<evidence type="ECO:0000256" key="2">
    <source>
        <dbReference type="ARBA" id="ARBA00004569"/>
    </source>
</evidence>
<comment type="caution">
    <text evidence="13">The sequence shown here is derived from an EMBL/GenBank/DDBJ whole genome shotgun (WGS) entry which is preliminary data.</text>
</comment>
<keyword evidence="8" id="KW-0999">Mitochondrion inner membrane</keyword>
<accession>A0A015JZ80</accession>
<evidence type="ECO:0000256" key="7">
    <source>
        <dbReference type="ARBA" id="ARBA00022660"/>
    </source>
</evidence>
<reference evidence="13 14" key="1">
    <citation type="submission" date="2014-02" db="EMBL/GenBank/DDBJ databases">
        <title>Single nucleus genome sequencing reveals high similarity among nuclei of an endomycorrhizal fungus.</title>
        <authorList>
            <person name="Lin K."/>
            <person name="Geurts R."/>
            <person name="Zhang Z."/>
            <person name="Limpens E."/>
            <person name="Saunders D.G."/>
            <person name="Mu D."/>
            <person name="Pang E."/>
            <person name="Cao H."/>
            <person name="Cha H."/>
            <person name="Lin T."/>
            <person name="Zhou Q."/>
            <person name="Shang Y."/>
            <person name="Li Y."/>
            <person name="Ivanov S."/>
            <person name="Sharma T."/>
            <person name="Velzen R.V."/>
            <person name="Ruijter N.D."/>
            <person name="Aanen D.K."/>
            <person name="Win J."/>
            <person name="Kamoun S."/>
            <person name="Bisseling T."/>
            <person name="Huang S."/>
        </authorList>
    </citation>
    <scope>NUCLEOTIDE SEQUENCE [LARGE SCALE GENOMIC DNA]</scope>
    <source>
        <strain evidence="14">DAOM197198w</strain>
    </source>
</reference>
<dbReference type="OrthoDB" id="268414at2759"/>
<organism evidence="13 14">
    <name type="scientific">Rhizophagus irregularis (strain DAOM 197198w)</name>
    <name type="common">Glomus intraradices</name>
    <dbReference type="NCBI Taxonomy" id="1432141"/>
    <lineage>
        <taxon>Eukaryota</taxon>
        <taxon>Fungi</taxon>
        <taxon>Fungi incertae sedis</taxon>
        <taxon>Mucoromycota</taxon>
        <taxon>Glomeromycotina</taxon>
        <taxon>Glomeromycetes</taxon>
        <taxon>Glomerales</taxon>
        <taxon>Glomeraceae</taxon>
        <taxon>Rhizophagus</taxon>
    </lineage>
</organism>
<evidence type="ECO:0000256" key="4">
    <source>
        <dbReference type="ARBA" id="ARBA00008006"/>
    </source>
</evidence>
<dbReference type="InterPro" id="IPR008698">
    <property type="entry name" value="NDUB7"/>
</dbReference>
<dbReference type="SMR" id="A0A015JZ80"/>
<sequence length="88" mass="10660">MTSDGPPEMIATQKEMAEAKLPLGYRDYCAHLLISLNKCRTETWYLPWKCEDEKHSWEKCQYEDYMKRMRLLEKQKKKEEQSKLENKV</sequence>
<dbReference type="AlphaFoldDB" id="A0A015JZ80"/>
<dbReference type="GO" id="GO:0005743">
    <property type="term" value="C:mitochondrial inner membrane"/>
    <property type="evidence" value="ECO:0007669"/>
    <property type="project" value="UniProtKB-SubCell"/>
</dbReference>
<evidence type="ECO:0000256" key="11">
    <source>
        <dbReference type="ARBA" id="ARBA00023136"/>
    </source>
</evidence>
<dbReference type="STRING" id="1432141.A0A015JZ80"/>
<comment type="subcellular location">
    <subcellularLocation>
        <location evidence="3">Mitochondrion inner membrane</location>
        <topology evidence="3">Peripheral membrane protein</topology>
    </subcellularLocation>
    <subcellularLocation>
        <location evidence="2">Mitochondrion intermembrane space</location>
    </subcellularLocation>
</comment>
<proteinExistence type="inferred from homology"/>
<evidence type="ECO:0000256" key="9">
    <source>
        <dbReference type="ARBA" id="ARBA00022982"/>
    </source>
</evidence>
<evidence type="ECO:0000313" key="13">
    <source>
        <dbReference type="EMBL" id="EXX52481.1"/>
    </source>
</evidence>
<name>A0A015JZ80_RHIIW</name>
<keyword evidence="9" id="KW-0249">Electron transport</keyword>
<gene>
    <name evidence="13" type="ORF">RirG_252610</name>
</gene>
<dbReference type="EMBL" id="JEMT01029290">
    <property type="protein sequence ID" value="EXX52481.1"/>
    <property type="molecule type" value="Genomic_DNA"/>
</dbReference>
<dbReference type="PROSITE" id="PS51808">
    <property type="entry name" value="CHCH"/>
    <property type="match status" value="1"/>
</dbReference>
<evidence type="ECO:0000313" key="14">
    <source>
        <dbReference type="Proteomes" id="UP000022910"/>
    </source>
</evidence>
<comment type="function">
    <text evidence="1">Accessory subunit of the mitochondrial membrane respiratory chain NADH dehydrogenase (Complex I), that is believed not to be involved in catalysis. Complex I functions in the transfer of electrons from NADH to the respiratory chain. The immediate electron acceptor for the enzyme is believed to be ubiquinone.</text>
</comment>
<keyword evidence="12" id="KW-1015">Disulfide bond</keyword>
<protein>
    <recommendedName>
        <fullName evidence="5">NADH dehydrogenase [ubiquinone] 1 beta subcomplex subunit 7</fullName>
    </recommendedName>
</protein>
<dbReference type="PANTHER" id="PTHR20900">
    <property type="entry name" value="NADH:UBIQUINONE OXIDOREDUCTASE B18-LIKE SUBUNIT"/>
    <property type="match status" value="1"/>
</dbReference>
<evidence type="ECO:0000256" key="5">
    <source>
        <dbReference type="ARBA" id="ARBA00018677"/>
    </source>
</evidence>